<evidence type="ECO:0000256" key="7">
    <source>
        <dbReference type="ARBA" id="ARBA00056497"/>
    </source>
</evidence>
<dbReference type="GO" id="GO:0008168">
    <property type="term" value="F:methyltransferase activity"/>
    <property type="evidence" value="ECO:0007669"/>
    <property type="project" value="UniProtKB-KW"/>
</dbReference>
<dbReference type="CDD" id="cd06557">
    <property type="entry name" value="KPHMT-like"/>
    <property type="match status" value="1"/>
</dbReference>
<evidence type="ECO:0000256" key="1">
    <source>
        <dbReference type="ARBA" id="ARBA00005033"/>
    </source>
</evidence>
<evidence type="ECO:0000256" key="2">
    <source>
        <dbReference type="ARBA" id="ARBA00008676"/>
    </source>
</evidence>
<protein>
    <recommendedName>
        <fullName evidence="8">3-methyl-2-oxobutanoate hydroxymethyltransferase</fullName>
        <ecNumber evidence="8">2.1.2.11</ecNumber>
    </recommendedName>
    <alternativeName>
        <fullName evidence="8">Ketopantoate hydroxymethyltransferase</fullName>
        <shortName evidence="8">KPHMT</shortName>
    </alternativeName>
</protein>
<evidence type="ECO:0000256" key="10">
    <source>
        <dbReference type="PIRSR" id="PIRSR000388-2"/>
    </source>
</evidence>
<feature type="binding site" evidence="8 10">
    <location>
        <begin position="57"/>
        <end position="58"/>
    </location>
    <ligand>
        <name>3-methyl-2-oxobutanoate</name>
        <dbReference type="ChEBI" id="CHEBI:11851"/>
    </ligand>
</feature>
<comment type="cofactor">
    <cofactor evidence="8 11">
        <name>Mg(2+)</name>
        <dbReference type="ChEBI" id="CHEBI:18420"/>
    </cofactor>
    <text evidence="8 11">Binds 1 Mg(2+) ion per subunit.</text>
</comment>
<sequence>MPHVYTENAHADRKPVTAPALRAMKDDGRKIVMLTAYDASFAARADEAGIDVVLVGDSLGMVVQGHASTLPVTLDQTVYHTAAVSRGLSKALLVADLPFMSDRDPAFALEAARRLMGEGGAAMVKLEGAGHICGVIEALVERNVPVCAHLGLTPQSVHRLGGYRVQGREEAVAEQILADAHAVAAAGAQLLVLEAVPAELAARITRELDIPTIGIGAGADTDGQVLVVYDMLGITPGKRPKFSKDFLAGRGSVVEAMAAFADDVRDGRFPAAEHQY</sequence>
<feature type="active site" description="Proton acceptor" evidence="8 9">
    <location>
        <position position="194"/>
    </location>
</feature>
<evidence type="ECO:0000256" key="9">
    <source>
        <dbReference type="PIRSR" id="PIRSR000388-1"/>
    </source>
</evidence>
<comment type="catalytic activity">
    <reaction evidence="8">
        <text>(6R)-5,10-methylene-5,6,7,8-tetrahydrofolate + 3-methyl-2-oxobutanoate + H2O = 2-dehydropantoate + (6S)-5,6,7,8-tetrahydrofolate</text>
        <dbReference type="Rhea" id="RHEA:11824"/>
        <dbReference type="ChEBI" id="CHEBI:11561"/>
        <dbReference type="ChEBI" id="CHEBI:11851"/>
        <dbReference type="ChEBI" id="CHEBI:15377"/>
        <dbReference type="ChEBI" id="CHEBI:15636"/>
        <dbReference type="ChEBI" id="CHEBI:57453"/>
        <dbReference type="EC" id="2.1.2.11"/>
    </reaction>
</comment>
<dbReference type="NCBIfam" id="NF001452">
    <property type="entry name" value="PRK00311.1"/>
    <property type="match status" value="1"/>
</dbReference>
<dbReference type="PANTHER" id="PTHR20881:SF0">
    <property type="entry name" value="3-METHYL-2-OXOBUTANOATE HYDROXYMETHYLTRANSFERASE"/>
    <property type="match status" value="1"/>
</dbReference>
<comment type="function">
    <text evidence="7 8">Catalyzes the reversible reaction in which hydroxymethyl group from 5,10-methylenetetrahydrofolate is transferred onto alpha-ketoisovalerate to form ketopantoate.</text>
</comment>
<evidence type="ECO:0000313" key="13">
    <source>
        <dbReference type="Proteomes" id="UP000029708"/>
    </source>
</evidence>
<dbReference type="Pfam" id="PF02548">
    <property type="entry name" value="Pantoate_transf"/>
    <property type="match status" value="1"/>
</dbReference>
<name>A0A099CVX1_9GAMM</name>
<dbReference type="GO" id="GO:0000287">
    <property type="term" value="F:magnesium ion binding"/>
    <property type="evidence" value="ECO:0007669"/>
    <property type="project" value="TreeGrafter"/>
</dbReference>
<evidence type="ECO:0000256" key="5">
    <source>
        <dbReference type="ARBA" id="ARBA00022679"/>
    </source>
</evidence>
<comment type="subunit">
    <text evidence="3 8">Homodecamer; pentamer of dimers.</text>
</comment>
<evidence type="ECO:0000256" key="3">
    <source>
        <dbReference type="ARBA" id="ARBA00011424"/>
    </source>
</evidence>
<comment type="caution">
    <text evidence="12">The sequence shown here is derived from an EMBL/GenBank/DDBJ whole genome shotgun (WGS) entry which is preliminary data.</text>
</comment>
<dbReference type="STRING" id="1543381.LF63_0105770"/>
<dbReference type="NCBIfam" id="TIGR00222">
    <property type="entry name" value="panB"/>
    <property type="match status" value="1"/>
</dbReference>
<comment type="pathway">
    <text evidence="1 8">Cofactor biosynthesis; (R)-pantothenate biosynthesis; (R)-pantoate from 3-methyl-2-oxobutanoate: step 1/2.</text>
</comment>
<evidence type="ECO:0000256" key="4">
    <source>
        <dbReference type="ARBA" id="ARBA00022655"/>
    </source>
</evidence>
<feature type="binding site" evidence="8 11">
    <location>
        <position position="127"/>
    </location>
    <ligand>
        <name>Mg(2+)</name>
        <dbReference type="ChEBI" id="CHEBI:18420"/>
    </ligand>
</feature>
<dbReference type="EC" id="2.1.2.11" evidence="8"/>
<dbReference type="InterPro" id="IPR003700">
    <property type="entry name" value="Pantoate_hydroxy_MeTrfase"/>
</dbReference>
<dbReference type="GO" id="GO:0032259">
    <property type="term" value="P:methylation"/>
    <property type="evidence" value="ECO:0007669"/>
    <property type="project" value="UniProtKB-KW"/>
</dbReference>
<dbReference type="UniPathway" id="UPA00028">
    <property type="reaction ID" value="UER00003"/>
</dbReference>
<keyword evidence="12" id="KW-0489">Methyltransferase</keyword>
<dbReference type="SUPFAM" id="SSF51621">
    <property type="entry name" value="Phosphoenolpyruvate/pyruvate domain"/>
    <property type="match status" value="1"/>
</dbReference>
<keyword evidence="4 8" id="KW-0566">Pantothenate biosynthesis</keyword>
<dbReference type="GO" id="GO:0003864">
    <property type="term" value="F:3-methyl-2-oxobutanoate hydroxymethyltransferase activity"/>
    <property type="evidence" value="ECO:0007669"/>
    <property type="project" value="UniProtKB-UniRule"/>
</dbReference>
<dbReference type="AlphaFoldDB" id="A0A099CVX1"/>
<keyword evidence="5 8" id="KW-0808">Transferase</keyword>
<dbReference type="HOGENOM" id="CLU_036645_1_0_6"/>
<dbReference type="InterPro" id="IPR015813">
    <property type="entry name" value="Pyrv/PenolPyrv_kinase-like_dom"/>
</dbReference>
<proteinExistence type="inferred from homology"/>
<keyword evidence="8" id="KW-0963">Cytoplasm</keyword>
<reference evidence="12 13" key="1">
    <citation type="submission" date="2014-09" db="EMBL/GenBank/DDBJ databases">
        <title>Xanthomonadaceae 3.5X direct submission.</title>
        <authorList>
            <person name="Fang T."/>
            <person name="Wang H."/>
        </authorList>
    </citation>
    <scope>NUCLEOTIDE SEQUENCE [LARGE SCALE GENOMIC DNA]</scope>
    <source>
        <strain evidence="12 13">3.5X</strain>
    </source>
</reference>
<evidence type="ECO:0000256" key="8">
    <source>
        <dbReference type="HAMAP-Rule" id="MF_00156"/>
    </source>
</evidence>
<dbReference type="Gene3D" id="3.20.20.60">
    <property type="entry name" value="Phosphoenolpyruvate-binding domains"/>
    <property type="match status" value="1"/>
</dbReference>
<evidence type="ECO:0000313" key="12">
    <source>
        <dbReference type="EMBL" id="KGI77904.1"/>
    </source>
</evidence>
<feature type="binding site" evidence="8 11">
    <location>
        <position position="57"/>
    </location>
    <ligand>
        <name>Mg(2+)</name>
        <dbReference type="ChEBI" id="CHEBI:18420"/>
    </ligand>
</feature>
<feature type="binding site" evidence="8 10">
    <location>
        <position position="125"/>
    </location>
    <ligand>
        <name>3-methyl-2-oxobutanoate</name>
        <dbReference type="ChEBI" id="CHEBI:11851"/>
    </ligand>
</feature>
<accession>A0A099CVX1</accession>
<dbReference type="Proteomes" id="UP000029708">
    <property type="component" value="Unassembled WGS sequence"/>
</dbReference>
<dbReference type="HAMAP" id="MF_00156">
    <property type="entry name" value="PanB"/>
    <property type="match status" value="1"/>
</dbReference>
<keyword evidence="8 11" id="KW-0460">Magnesium</keyword>
<organism evidence="12 13">
    <name type="scientific">Oleiagrimonas soli</name>
    <dbReference type="NCBI Taxonomy" id="1543381"/>
    <lineage>
        <taxon>Bacteria</taxon>
        <taxon>Pseudomonadati</taxon>
        <taxon>Pseudomonadota</taxon>
        <taxon>Gammaproteobacteria</taxon>
        <taxon>Lysobacterales</taxon>
        <taxon>Rhodanobacteraceae</taxon>
        <taxon>Oleiagrimonas</taxon>
    </lineage>
</organism>
<dbReference type="FunFam" id="3.20.20.60:FF:000003">
    <property type="entry name" value="3-methyl-2-oxobutanoate hydroxymethyltransferase"/>
    <property type="match status" value="1"/>
</dbReference>
<comment type="subcellular location">
    <subcellularLocation>
        <location evidence="8">Cytoplasm</location>
    </subcellularLocation>
</comment>
<feature type="binding site" evidence="8 10">
    <location>
        <position position="96"/>
    </location>
    <ligand>
        <name>3-methyl-2-oxobutanoate</name>
        <dbReference type="ChEBI" id="CHEBI:11851"/>
    </ligand>
</feature>
<dbReference type="InterPro" id="IPR040442">
    <property type="entry name" value="Pyrv_kinase-like_dom_sf"/>
</dbReference>
<dbReference type="PANTHER" id="PTHR20881">
    <property type="entry name" value="3-METHYL-2-OXOBUTANOATE HYDROXYMETHYLTRANSFERASE"/>
    <property type="match status" value="1"/>
</dbReference>
<evidence type="ECO:0000256" key="6">
    <source>
        <dbReference type="ARBA" id="ARBA00022723"/>
    </source>
</evidence>
<dbReference type="RefSeq" id="WP_043100268.1">
    <property type="nucleotide sequence ID" value="NZ_JACHET010000001.1"/>
</dbReference>
<dbReference type="EMBL" id="JROI01000010">
    <property type="protein sequence ID" value="KGI77904.1"/>
    <property type="molecule type" value="Genomic_DNA"/>
</dbReference>
<keyword evidence="6 8" id="KW-0479">Metal-binding</keyword>
<dbReference type="GO" id="GO:0005737">
    <property type="term" value="C:cytoplasm"/>
    <property type="evidence" value="ECO:0007669"/>
    <property type="project" value="UniProtKB-SubCell"/>
</dbReference>
<evidence type="ECO:0000256" key="11">
    <source>
        <dbReference type="PIRSR" id="PIRSR000388-3"/>
    </source>
</evidence>
<feature type="binding site" evidence="8 11">
    <location>
        <position position="96"/>
    </location>
    <ligand>
        <name>Mg(2+)</name>
        <dbReference type="ChEBI" id="CHEBI:18420"/>
    </ligand>
</feature>
<dbReference type="PIRSF" id="PIRSF000388">
    <property type="entry name" value="Pantoate_hydroxy_MeTrfase"/>
    <property type="match status" value="1"/>
</dbReference>
<keyword evidence="13" id="KW-1185">Reference proteome</keyword>
<dbReference type="GO" id="GO:0015940">
    <property type="term" value="P:pantothenate biosynthetic process"/>
    <property type="evidence" value="ECO:0007669"/>
    <property type="project" value="UniProtKB-UniRule"/>
</dbReference>
<comment type="similarity">
    <text evidence="2 8">Belongs to the PanB family.</text>
</comment>
<gene>
    <name evidence="8 12" type="primary">panB</name>
    <name evidence="12" type="ORF">LF63_0105770</name>
</gene>